<evidence type="ECO:0000256" key="1">
    <source>
        <dbReference type="SAM" id="MobiDB-lite"/>
    </source>
</evidence>
<dbReference type="AlphaFoldDB" id="A0A8J3FSK8"/>
<comment type="caution">
    <text evidence="2">The sequence shown here is derived from an EMBL/GenBank/DDBJ whole genome shotgun (WGS) entry which is preliminary data.</text>
</comment>
<organism evidence="2 3">
    <name type="scientific">Mangrovihabitans endophyticus</name>
    <dbReference type="NCBI Taxonomy" id="1751298"/>
    <lineage>
        <taxon>Bacteria</taxon>
        <taxon>Bacillati</taxon>
        <taxon>Actinomycetota</taxon>
        <taxon>Actinomycetes</taxon>
        <taxon>Micromonosporales</taxon>
        <taxon>Micromonosporaceae</taxon>
        <taxon>Mangrovihabitans</taxon>
    </lineage>
</organism>
<feature type="compositionally biased region" description="Low complexity" evidence="1">
    <location>
        <begin position="100"/>
        <end position="109"/>
    </location>
</feature>
<feature type="compositionally biased region" description="Pro residues" evidence="1">
    <location>
        <begin position="135"/>
        <end position="147"/>
    </location>
</feature>
<dbReference type="RefSeq" id="WP_189082749.1">
    <property type="nucleotide sequence ID" value="NZ_BMMX01000058.1"/>
</dbReference>
<proteinExistence type="predicted"/>
<reference evidence="2" key="1">
    <citation type="journal article" date="2014" name="Int. J. Syst. Evol. Microbiol.">
        <title>Complete genome sequence of Corynebacterium casei LMG S-19264T (=DSM 44701T), isolated from a smear-ripened cheese.</title>
        <authorList>
            <consortium name="US DOE Joint Genome Institute (JGI-PGF)"/>
            <person name="Walter F."/>
            <person name="Albersmeier A."/>
            <person name="Kalinowski J."/>
            <person name="Ruckert C."/>
        </authorList>
    </citation>
    <scope>NUCLEOTIDE SEQUENCE</scope>
    <source>
        <strain evidence="2">CGMCC 4.7299</strain>
    </source>
</reference>
<reference evidence="2" key="2">
    <citation type="submission" date="2020-09" db="EMBL/GenBank/DDBJ databases">
        <authorList>
            <person name="Sun Q."/>
            <person name="Zhou Y."/>
        </authorList>
    </citation>
    <scope>NUCLEOTIDE SEQUENCE</scope>
    <source>
        <strain evidence="2">CGMCC 4.7299</strain>
    </source>
</reference>
<keyword evidence="3" id="KW-1185">Reference proteome</keyword>
<feature type="compositionally biased region" description="Basic and acidic residues" evidence="1">
    <location>
        <begin position="80"/>
        <end position="90"/>
    </location>
</feature>
<accession>A0A8J3FSK8</accession>
<feature type="region of interest" description="Disordered" evidence="1">
    <location>
        <begin position="74"/>
        <end position="175"/>
    </location>
</feature>
<dbReference type="Proteomes" id="UP000656042">
    <property type="component" value="Unassembled WGS sequence"/>
</dbReference>
<gene>
    <name evidence="2" type="ORF">GCM10012284_60530</name>
</gene>
<protein>
    <submittedName>
        <fullName evidence="2">Uncharacterized protein</fullName>
    </submittedName>
</protein>
<feature type="compositionally biased region" description="Basic and acidic residues" evidence="1">
    <location>
        <begin position="237"/>
        <end position="246"/>
    </location>
</feature>
<evidence type="ECO:0000313" key="3">
    <source>
        <dbReference type="Proteomes" id="UP000656042"/>
    </source>
</evidence>
<dbReference type="EMBL" id="BMMX01000058">
    <property type="protein sequence ID" value="GGL17806.1"/>
    <property type="molecule type" value="Genomic_DNA"/>
</dbReference>
<evidence type="ECO:0000313" key="2">
    <source>
        <dbReference type="EMBL" id="GGL17806.1"/>
    </source>
</evidence>
<feature type="region of interest" description="Disordered" evidence="1">
    <location>
        <begin position="234"/>
        <end position="267"/>
    </location>
</feature>
<sequence>MIDLAALWLILWLLKNAAMDVSYAVKGGSNPRYELKKAKARAAGQNPPAQPRYGTRDWFNDLLADGLEAQTDWRRRRAEQKRQAREKAELEQAEAEQDQAGEPGQQQQPDPQPAAQPDPQTSEPGAGGAPDPEQQQPPRPTPPPVPEGPDAQVIPFRKPNQQEEPPVSTDINSEVQGLDQSIAYAHSLATFAGEHGQAGNEGYLAHLTGAKVEGDGLRTAAEMQEAFTNAQTAAEAHAAELEKQRAVQEAYDANPDAGDKAFQTEGR</sequence>
<name>A0A8J3FSK8_9ACTN</name>